<dbReference type="Proteomes" id="UP001253193">
    <property type="component" value="Unassembled WGS sequence"/>
</dbReference>
<evidence type="ECO:0000313" key="2">
    <source>
        <dbReference type="Proteomes" id="UP001253193"/>
    </source>
</evidence>
<dbReference type="RefSeq" id="WP_311020260.1">
    <property type="nucleotide sequence ID" value="NZ_JAUHGG010000003.1"/>
</dbReference>
<proteinExistence type="predicted"/>
<accession>A0AAW8Q0M7</accession>
<reference evidence="1" key="1">
    <citation type="submission" date="2023-06" db="EMBL/GenBank/DDBJ databases">
        <title>Genomic Diversity of Vibrio spp. and Metagenomic Analysis of Pathogens in Florida Gulf Coastal Waters Following Hurricane Ian.</title>
        <authorList>
            <person name="Brumfield K.D."/>
        </authorList>
    </citation>
    <scope>NUCLEOTIDE SEQUENCE</scope>
    <source>
        <strain evidence="1">WBS2B-138</strain>
    </source>
</reference>
<dbReference type="EMBL" id="JAUHGG010000003">
    <property type="protein sequence ID" value="MDS1821376.1"/>
    <property type="molecule type" value="Genomic_DNA"/>
</dbReference>
<protein>
    <submittedName>
        <fullName evidence="1">Uncharacterized protein</fullName>
    </submittedName>
</protein>
<name>A0AAW8Q0M7_VIBPH</name>
<comment type="caution">
    <text evidence="1">The sequence shown here is derived from an EMBL/GenBank/DDBJ whole genome shotgun (WGS) entry which is preliminary data.</text>
</comment>
<sequence length="214" mass="23981">MNHPNFSAPQSSKELFTADSFVKGRLKLLGLAAMKLSDGLTEERLNIDLAGNYISEIFIISKLIEQSEMIGRDPELLSEYDELMSGMAKEAEIMSEQILSVYREVVSLAEPESLRGLKHIAFSLQEEGLPTLGGDDCDSFPEKDYESIDVSVDYFISIGGKLHFPKMLQIMSKINNDLSNSLLAKISWIESFARVKKLVESNAEKLMKEQPPQK</sequence>
<organism evidence="1 2">
    <name type="scientific">Vibrio parahaemolyticus</name>
    <dbReference type="NCBI Taxonomy" id="670"/>
    <lineage>
        <taxon>Bacteria</taxon>
        <taxon>Pseudomonadati</taxon>
        <taxon>Pseudomonadota</taxon>
        <taxon>Gammaproteobacteria</taxon>
        <taxon>Vibrionales</taxon>
        <taxon>Vibrionaceae</taxon>
        <taxon>Vibrio</taxon>
    </lineage>
</organism>
<evidence type="ECO:0000313" key="1">
    <source>
        <dbReference type="EMBL" id="MDS1821376.1"/>
    </source>
</evidence>
<dbReference type="AlphaFoldDB" id="A0AAW8Q0M7"/>
<gene>
    <name evidence="1" type="ORF">QX249_11960</name>
</gene>